<protein>
    <submittedName>
        <fullName evidence="4">GGDEF domain-containing protein</fullName>
    </submittedName>
</protein>
<proteinExistence type="predicted"/>
<dbReference type="InterPro" id="IPR054767">
    <property type="entry name" value="Cas10-Cmr2_palm2"/>
</dbReference>
<dbReference type="Pfam" id="PF22335">
    <property type="entry name" value="Cas10-Cmr2_palm2"/>
    <property type="match status" value="1"/>
</dbReference>
<dbReference type="AlphaFoldDB" id="A0A975BUL7"/>
<dbReference type="EMBL" id="CP061800">
    <property type="protein sequence ID" value="QTA92061.1"/>
    <property type="molecule type" value="Genomic_DNA"/>
</dbReference>
<feature type="domain" description="GGDEF" evidence="3">
    <location>
        <begin position="212"/>
        <end position="364"/>
    </location>
</feature>
<evidence type="ECO:0000313" key="5">
    <source>
        <dbReference type="Proteomes" id="UP000663722"/>
    </source>
</evidence>
<evidence type="ECO:0000259" key="3">
    <source>
        <dbReference type="PROSITE" id="PS50887"/>
    </source>
</evidence>
<dbReference type="GO" id="GO:0000166">
    <property type="term" value="F:nucleotide binding"/>
    <property type="evidence" value="ECO:0007669"/>
    <property type="project" value="UniProtKB-KW"/>
</dbReference>
<name>A0A975BUL7_9BACT</name>
<accession>A0A975BUL7</accession>
<dbReference type="KEGG" id="dmm:dnm_081350"/>
<dbReference type="Proteomes" id="UP000663722">
    <property type="component" value="Chromosome"/>
</dbReference>
<evidence type="ECO:0000256" key="1">
    <source>
        <dbReference type="ARBA" id="ARBA00022741"/>
    </source>
</evidence>
<dbReference type="Gene3D" id="3.30.70.270">
    <property type="match status" value="1"/>
</dbReference>
<organism evidence="4 5">
    <name type="scientific">Desulfonema magnum</name>
    <dbReference type="NCBI Taxonomy" id="45655"/>
    <lineage>
        <taxon>Bacteria</taxon>
        <taxon>Pseudomonadati</taxon>
        <taxon>Thermodesulfobacteriota</taxon>
        <taxon>Desulfobacteria</taxon>
        <taxon>Desulfobacterales</taxon>
        <taxon>Desulfococcaceae</taxon>
        <taxon>Desulfonema</taxon>
    </lineage>
</organism>
<keyword evidence="1" id="KW-0547">Nucleotide-binding</keyword>
<keyword evidence="5" id="KW-1185">Reference proteome</keyword>
<sequence>MKKQYLLITDVPGIKEYVFGTDRLVEIRGASALLDKLNRKETERFLKNKLGESAVECVFSNGGAGQFVITAEKTDLENCVRELKGFFAKESKSGLRLICGTAEISEKKYAHALPLAHLELKKEKEEKTIISCTQFHTGYLQECRSCSGLASQIIDDHGEKRMLCAVCAEKAEYGKKRGLWREFEKYCNQKGKEAKRARTFEEIGERCLARKDYTALVYADGNAMGKLVKKIETSKDFAFFSKTVDDSVREACHEALYTNCKPVNGKIPANILLLGGDDLVVYLSADTAFPFALDAARIFEEKTKQKFSENSFFSEILRGKGLTISLGIAYGKTHTPFSIMLNQAEELLKSAKKAGSQDETRGDYYAPTYIDLGAALLGRVENSIIYK</sequence>
<dbReference type="GO" id="GO:0051607">
    <property type="term" value="P:defense response to virus"/>
    <property type="evidence" value="ECO:0007669"/>
    <property type="project" value="UniProtKB-KW"/>
</dbReference>
<dbReference type="InterPro" id="IPR000160">
    <property type="entry name" value="GGDEF_dom"/>
</dbReference>
<dbReference type="InterPro" id="IPR043128">
    <property type="entry name" value="Rev_trsase/Diguanyl_cyclase"/>
</dbReference>
<dbReference type="RefSeq" id="WP_207679587.1">
    <property type="nucleotide sequence ID" value="NZ_CP061800.1"/>
</dbReference>
<reference evidence="4" key="1">
    <citation type="journal article" date="2021" name="Microb. Physiol.">
        <title>Proteogenomic Insights into the Physiology of Marine, Sulfate-Reducing, Filamentous Desulfonema limicola and Desulfonema magnum.</title>
        <authorList>
            <person name="Schnaars V."/>
            <person name="Wohlbrand L."/>
            <person name="Scheve S."/>
            <person name="Hinrichs C."/>
            <person name="Reinhardt R."/>
            <person name="Rabus R."/>
        </authorList>
    </citation>
    <scope>NUCLEOTIDE SEQUENCE</scope>
    <source>
        <strain evidence="4">4be13</strain>
    </source>
</reference>
<gene>
    <name evidence="4" type="ORF">dnm_081350</name>
</gene>
<keyword evidence="2" id="KW-0051">Antiviral defense</keyword>
<dbReference type="PROSITE" id="PS50887">
    <property type="entry name" value="GGDEF"/>
    <property type="match status" value="1"/>
</dbReference>
<evidence type="ECO:0000256" key="2">
    <source>
        <dbReference type="ARBA" id="ARBA00023118"/>
    </source>
</evidence>
<evidence type="ECO:0000313" key="4">
    <source>
        <dbReference type="EMBL" id="QTA92061.1"/>
    </source>
</evidence>